<dbReference type="Pfam" id="PF21361">
    <property type="entry name" value="Sina_ZnF"/>
    <property type="match status" value="1"/>
</dbReference>
<dbReference type="InterPro" id="IPR013083">
    <property type="entry name" value="Znf_RING/FYVE/PHD"/>
</dbReference>
<sequence length="108" mass="12510">MKWRVDSGLHDGKARGWICIVEYERQMSANGELGHAMEVVKWGTDYLIKAHSYSYVFYGFGFLDTYPHYDKLKRESQCVYRPYCCPYAGPECTIISDIPCLATHLKDD</sequence>
<evidence type="ECO:0008006" key="3">
    <source>
        <dbReference type="Google" id="ProtNLM"/>
    </source>
</evidence>
<dbReference type="Proteomes" id="UP001227230">
    <property type="component" value="Chromosome 4"/>
</dbReference>
<proteinExistence type="predicted"/>
<dbReference type="EMBL" id="CP126651">
    <property type="protein sequence ID" value="WJZ86430.1"/>
    <property type="molecule type" value="Genomic_DNA"/>
</dbReference>
<dbReference type="InterPro" id="IPR008928">
    <property type="entry name" value="6-hairpin_glycosidase_sf"/>
</dbReference>
<dbReference type="Gene3D" id="1.50.10.10">
    <property type="match status" value="1"/>
</dbReference>
<gene>
    <name evidence="1" type="ORF">VitviT2T_005885</name>
</gene>
<keyword evidence="2" id="KW-1185">Reference proteome</keyword>
<evidence type="ECO:0000313" key="2">
    <source>
        <dbReference type="Proteomes" id="UP001227230"/>
    </source>
</evidence>
<dbReference type="SUPFAM" id="SSF48208">
    <property type="entry name" value="Six-hairpin glycosidases"/>
    <property type="match status" value="1"/>
</dbReference>
<dbReference type="InterPro" id="IPR012341">
    <property type="entry name" value="6hp_glycosidase-like_sf"/>
</dbReference>
<accession>A0ABY9BU83</accession>
<protein>
    <recommendedName>
        <fullName evidence="3">Cellulase</fullName>
    </recommendedName>
</protein>
<reference evidence="1 2" key="1">
    <citation type="journal article" date="2023" name="Hortic Res">
        <title>The complete reference genome for grapevine (Vitis vinifera L.) genetics and breeding.</title>
        <authorList>
            <person name="Shi X."/>
            <person name="Cao S."/>
            <person name="Wang X."/>
            <person name="Huang S."/>
            <person name="Wang Y."/>
            <person name="Liu Z."/>
            <person name="Liu W."/>
            <person name="Leng X."/>
            <person name="Peng Y."/>
            <person name="Wang N."/>
            <person name="Wang Y."/>
            <person name="Ma Z."/>
            <person name="Xu X."/>
            <person name="Zhang F."/>
            <person name="Xue H."/>
            <person name="Zhong H."/>
            <person name="Wang Y."/>
            <person name="Zhang K."/>
            <person name="Velt A."/>
            <person name="Avia K."/>
            <person name="Holtgrawe D."/>
            <person name="Grimplet J."/>
            <person name="Matus J.T."/>
            <person name="Ware D."/>
            <person name="Wu X."/>
            <person name="Wang H."/>
            <person name="Liu C."/>
            <person name="Fang Y."/>
            <person name="Rustenholz C."/>
            <person name="Cheng Z."/>
            <person name="Xiao H."/>
            <person name="Zhou Y."/>
        </authorList>
    </citation>
    <scope>NUCLEOTIDE SEQUENCE [LARGE SCALE GENOMIC DNA]</scope>
    <source>
        <strain evidence="2">cv. Pinot noir / PN40024</strain>
        <tissue evidence="1">Leaf</tissue>
    </source>
</reference>
<organism evidence="1 2">
    <name type="scientific">Vitis vinifera</name>
    <name type="common">Grape</name>
    <dbReference type="NCBI Taxonomy" id="29760"/>
    <lineage>
        <taxon>Eukaryota</taxon>
        <taxon>Viridiplantae</taxon>
        <taxon>Streptophyta</taxon>
        <taxon>Embryophyta</taxon>
        <taxon>Tracheophyta</taxon>
        <taxon>Spermatophyta</taxon>
        <taxon>Magnoliopsida</taxon>
        <taxon>eudicotyledons</taxon>
        <taxon>Gunneridae</taxon>
        <taxon>Pentapetalae</taxon>
        <taxon>rosids</taxon>
        <taxon>Vitales</taxon>
        <taxon>Vitaceae</taxon>
        <taxon>Viteae</taxon>
        <taxon>Vitis</taxon>
    </lineage>
</organism>
<dbReference type="Gene3D" id="3.30.40.10">
    <property type="entry name" value="Zinc/RING finger domain, C3HC4 (zinc finger)"/>
    <property type="match status" value="1"/>
</dbReference>
<evidence type="ECO:0000313" key="1">
    <source>
        <dbReference type="EMBL" id="WJZ86430.1"/>
    </source>
</evidence>
<name>A0ABY9BU83_VITVI</name>